<dbReference type="AlphaFoldDB" id="A0A239XDR9"/>
<dbReference type="RefSeq" id="WP_095071875.1">
    <property type="nucleotide sequence ID" value="NZ_LT906465.1"/>
</dbReference>
<evidence type="ECO:0000313" key="3">
    <source>
        <dbReference type="Proteomes" id="UP000215196"/>
    </source>
</evidence>
<sequence length="93" mass="9376">MKKSILIIGAVAAVSLVSCKKAETTEMENVDSTATAVVVDNDSVPITNNPTVDSVDDAAEGALDNAGDAVKEGAGEVKDAAKDATDGDGNVRK</sequence>
<dbReference type="PROSITE" id="PS51257">
    <property type="entry name" value="PROKAR_LIPOPROTEIN"/>
    <property type="match status" value="1"/>
</dbReference>
<evidence type="ECO:0000256" key="1">
    <source>
        <dbReference type="SAM" id="MobiDB-lite"/>
    </source>
</evidence>
<evidence type="ECO:0000313" key="2">
    <source>
        <dbReference type="EMBL" id="SNV44911.1"/>
    </source>
</evidence>
<dbReference type="EMBL" id="LT906465">
    <property type="protein sequence ID" value="SNV44911.1"/>
    <property type="molecule type" value="Genomic_DNA"/>
</dbReference>
<reference evidence="2 3" key="1">
    <citation type="submission" date="2017-06" db="EMBL/GenBank/DDBJ databases">
        <authorList>
            <consortium name="Pathogen Informatics"/>
        </authorList>
    </citation>
    <scope>NUCLEOTIDE SEQUENCE [LARGE SCALE GENOMIC DNA]</scope>
    <source>
        <strain evidence="2 3">NCTC13490</strain>
    </source>
</reference>
<protein>
    <submittedName>
        <fullName evidence="2">Uncharacterized protein</fullName>
    </submittedName>
</protein>
<dbReference type="KEGG" id="ctak:4412677_01452"/>
<gene>
    <name evidence="2" type="ORF">SAMEA4412677_01452</name>
</gene>
<dbReference type="Proteomes" id="UP000215196">
    <property type="component" value="Chromosome 1"/>
</dbReference>
<name>A0A239XDR9_9FLAO</name>
<organism evidence="2 3">
    <name type="scientific">Chryseobacterium taklimakanense</name>
    <dbReference type="NCBI Taxonomy" id="536441"/>
    <lineage>
        <taxon>Bacteria</taxon>
        <taxon>Pseudomonadati</taxon>
        <taxon>Bacteroidota</taxon>
        <taxon>Flavobacteriia</taxon>
        <taxon>Flavobacteriales</taxon>
        <taxon>Weeksellaceae</taxon>
        <taxon>Chryseobacterium group</taxon>
        <taxon>Chryseobacterium</taxon>
    </lineage>
</organism>
<feature type="region of interest" description="Disordered" evidence="1">
    <location>
        <begin position="67"/>
        <end position="93"/>
    </location>
</feature>
<proteinExistence type="predicted"/>
<feature type="compositionally biased region" description="Basic and acidic residues" evidence="1">
    <location>
        <begin position="69"/>
        <end position="93"/>
    </location>
</feature>
<keyword evidence="3" id="KW-1185">Reference proteome</keyword>
<accession>A0A239XDR9</accession>